<dbReference type="PaxDb" id="2903-EOD15098"/>
<dbReference type="HOGENOM" id="CLU_2745376_0_0_1"/>
<dbReference type="Gene3D" id="2.40.30.10">
    <property type="entry name" value="Translation factors"/>
    <property type="match status" value="1"/>
</dbReference>
<dbReference type="GO" id="GO:0016491">
    <property type="term" value="F:oxidoreductase activity"/>
    <property type="evidence" value="ECO:0007669"/>
    <property type="project" value="UniProtKB-KW"/>
</dbReference>
<dbReference type="Pfam" id="PF08022">
    <property type="entry name" value="FAD_binding_8"/>
    <property type="match status" value="1"/>
</dbReference>
<keyword evidence="4" id="KW-1185">Reference proteome</keyword>
<dbReference type="InterPro" id="IPR017938">
    <property type="entry name" value="Riboflavin_synthase-like_b-brl"/>
</dbReference>
<sequence length="71" mass="8192">MGLILVDKLIGRLRGKEPVELLREVSPTKDVMHLRMRLSSGRRFKFQAGQYIFLQAPGISGEWHPFTLQQL</sequence>
<reference evidence="3" key="2">
    <citation type="submission" date="2024-10" db="UniProtKB">
        <authorList>
            <consortium name="EnsemblProtists"/>
        </authorList>
    </citation>
    <scope>IDENTIFICATION</scope>
</reference>
<protein>
    <recommendedName>
        <fullName evidence="2">FAD-binding 8 domain-containing protein</fullName>
    </recommendedName>
</protein>
<dbReference type="KEGG" id="ehx:EMIHUDRAFT_246122"/>
<dbReference type="RefSeq" id="XP_005767527.1">
    <property type="nucleotide sequence ID" value="XM_005767470.1"/>
</dbReference>
<proteinExistence type="predicted"/>
<evidence type="ECO:0000259" key="2">
    <source>
        <dbReference type="Pfam" id="PF08022"/>
    </source>
</evidence>
<dbReference type="PANTHER" id="PTHR11972">
    <property type="entry name" value="NADPH OXIDASE"/>
    <property type="match status" value="1"/>
</dbReference>
<name>A0A0D3IV13_EMIH1</name>
<organism evidence="3 4">
    <name type="scientific">Emiliania huxleyi (strain CCMP1516)</name>
    <dbReference type="NCBI Taxonomy" id="280463"/>
    <lineage>
        <taxon>Eukaryota</taxon>
        <taxon>Haptista</taxon>
        <taxon>Haptophyta</taxon>
        <taxon>Prymnesiophyceae</taxon>
        <taxon>Isochrysidales</taxon>
        <taxon>Noelaerhabdaceae</taxon>
        <taxon>Emiliania</taxon>
    </lineage>
</organism>
<reference evidence="4" key="1">
    <citation type="journal article" date="2013" name="Nature">
        <title>Pan genome of the phytoplankton Emiliania underpins its global distribution.</title>
        <authorList>
            <person name="Read B.A."/>
            <person name="Kegel J."/>
            <person name="Klute M.J."/>
            <person name="Kuo A."/>
            <person name="Lefebvre S.C."/>
            <person name="Maumus F."/>
            <person name="Mayer C."/>
            <person name="Miller J."/>
            <person name="Monier A."/>
            <person name="Salamov A."/>
            <person name="Young J."/>
            <person name="Aguilar M."/>
            <person name="Claverie J.M."/>
            <person name="Frickenhaus S."/>
            <person name="Gonzalez K."/>
            <person name="Herman E.K."/>
            <person name="Lin Y.C."/>
            <person name="Napier J."/>
            <person name="Ogata H."/>
            <person name="Sarno A.F."/>
            <person name="Shmutz J."/>
            <person name="Schroeder D."/>
            <person name="de Vargas C."/>
            <person name="Verret F."/>
            <person name="von Dassow P."/>
            <person name="Valentin K."/>
            <person name="Van de Peer Y."/>
            <person name="Wheeler G."/>
            <person name="Dacks J.B."/>
            <person name="Delwiche C.F."/>
            <person name="Dyhrman S.T."/>
            <person name="Glockner G."/>
            <person name="John U."/>
            <person name="Richards T."/>
            <person name="Worden A.Z."/>
            <person name="Zhang X."/>
            <person name="Grigoriev I.V."/>
            <person name="Allen A.E."/>
            <person name="Bidle K."/>
            <person name="Borodovsky M."/>
            <person name="Bowler C."/>
            <person name="Brownlee C."/>
            <person name="Cock J.M."/>
            <person name="Elias M."/>
            <person name="Gladyshev V.N."/>
            <person name="Groth M."/>
            <person name="Guda C."/>
            <person name="Hadaegh A."/>
            <person name="Iglesias-Rodriguez M.D."/>
            <person name="Jenkins J."/>
            <person name="Jones B.M."/>
            <person name="Lawson T."/>
            <person name="Leese F."/>
            <person name="Lindquist E."/>
            <person name="Lobanov A."/>
            <person name="Lomsadze A."/>
            <person name="Malik S.B."/>
            <person name="Marsh M.E."/>
            <person name="Mackinder L."/>
            <person name="Mock T."/>
            <person name="Mueller-Roeber B."/>
            <person name="Pagarete A."/>
            <person name="Parker M."/>
            <person name="Probert I."/>
            <person name="Quesneville H."/>
            <person name="Raines C."/>
            <person name="Rensing S.A."/>
            <person name="Riano-Pachon D.M."/>
            <person name="Richier S."/>
            <person name="Rokitta S."/>
            <person name="Shiraiwa Y."/>
            <person name="Soanes D.M."/>
            <person name="van der Giezen M."/>
            <person name="Wahlund T.M."/>
            <person name="Williams B."/>
            <person name="Wilson W."/>
            <person name="Wolfe G."/>
            <person name="Wurch L.L."/>
        </authorList>
    </citation>
    <scope>NUCLEOTIDE SEQUENCE</scope>
</reference>
<dbReference type="InterPro" id="IPR013112">
    <property type="entry name" value="FAD-bd_8"/>
</dbReference>
<dbReference type="PANTHER" id="PTHR11972:SF153">
    <property type="entry name" value="SUPEROXIDE-GENERATING NADPH OXIDASE HEAVY CHAIN SUBUNIT A"/>
    <property type="match status" value="1"/>
</dbReference>
<accession>A0A0D3IV13</accession>
<dbReference type="SUPFAM" id="SSF63380">
    <property type="entry name" value="Riboflavin synthase domain-like"/>
    <property type="match status" value="1"/>
</dbReference>
<feature type="domain" description="FAD-binding 8" evidence="2">
    <location>
        <begin position="29"/>
        <end position="69"/>
    </location>
</feature>
<dbReference type="GeneID" id="17261241"/>
<dbReference type="EnsemblProtists" id="EOD15098">
    <property type="protein sequence ID" value="EOD15098"/>
    <property type="gene ID" value="EMIHUDRAFT_246122"/>
</dbReference>
<dbReference type="Proteomes" id="UP000013827">
    <property type="component" value="Unassembled WGS sequence"/>
</dbReference>
<evidence type="ECO:0000256" key="1">
    <source>
        <dbReference type="ARBA" id="ARBA00023002"/>
    </source>
</evidence>
<evidence type="ECO:0000313" key="4">
    <source>
        <dbReference type="Proteomes" id="UP000013827"/>
    </source>
</evidence>
<dbReference type="InterPro" id="IPR050369">
    <property type="entry name" value="RBOH/FRE"/>
</dbReference>
<dbReference type="GO" id="GO:0005886">
    <property type="term" value="C:plasma membrane"/>
    <property type="evidence" value="ECO:0007669"/>
    <property type="project" value="TreeGrafter"/>
</dbReference>
<keyword evidence="1" id="KW-0560">Oxidoreductase</keyword>
<evidence type="ECO:0000313" key="3">
    <source>
        <dbReference type="EnsemblProtists" id="EOD15098"/>
    </source>
</evidence>
<dbReference type="AlphaFoldDB" id="A0A0D3IV13"/>